<dbReference type="EMBL" id="QGKX02000095">
    <property type="protein sequence ID" value="KAF3573695.1"/>
    <property type="molecule type" value="Genomic_DNA"/>
</dbReference>
<dbReference type="GO" id="GO:0032456">
    <property type="term" value="P:endocytic recycling"/>
    <property type="evidence" value="ECO:0007669"/>
    <property type="project" value="InterPro"/>
</dbReference>
<name>A0A8S9RLZ8_BRACR</name>
<sequence length="134" mass="15029">MFSLEYVDRIANSKWEVKELGVEHNGLAHGGIPQEVQNLLLEYGTEIFAETLVEGSNKRATALSSTNVKPKLQIVDTFIKAYYPPGMEYVHWARAHPEYTKGQVVGLVTLVATMKGWKRKTRLELVDKIEAAVA</sequence>
<dbReference type="PANTHER" id="PTHR13258">
    <property type="entry name" value="SYNDETIN"/>
    <property type="match status" value="1"/>
</dbReference>
<dbReference type="AlphaFoldDB" id="A0A8S9RLZ8"/>
<dbReference type="InterPro" id="IPR040047">
    <property type="entry name" value="VPS50"/>
</dbReference>
<gene>
    <name evidence="2" type="ORF">F2Q69_00059061</name>
</gene>
<dbReference type="GO" id="GO:0005829">
    <property type="term" value="C:cytosol"/>
    <property type="evidence" value="ECO:0007669"/>
    <property type="project" value="GOC"/>
</dbReference>
<dbReference type="GO" id="GO:0042147">
    <property type="term" value="P:retrograde transport, endosome to Golgi"/>
    <property type="evidence" value="ECO:0007669"/>
    <property type="project" value="InterPro"/>
</dbReference>
<dbReference type="Pfam" id="PF10474">
    <property type="entry name" value="Syndetin_C"/>
    <property type="match status" value="1"/>
</dbReference>
<dbReference type="Proteomes" id="UP000712600">
    <property type="component" value="Unassembled WGS sequence"/>
</dbReference>
<feature type="domain" description="Syndetin C-terminal" evidence="1">
    <location>
        <begin position="60"/>
        <end position="130"/>
    </location>
</feature>
<evidence type="ECO:0000313" key="3">
    <source>
        <dbReference type="Proteomes" id="UP000712600"/>
    </source>
</evidence>
<proteinExistence type="predicted"/>
<dbReference type="InterPro" id="IPR019514">
    <property type="entry name" value="Syndetin_C"/>
</dbReference>
<dbReference type="GO" id="GO:1990745">
    <property type="term" value="C:EARP complex"/>
    <property type="evidence" value="ECO:0007669"/>
    <property type="project" value="InterPro"/>
</dbReference>
<evidence type="ECO:0000259" key="1">
    <source>
        <dbReference type="Pfam" id="PF10474"/>
    </source>
</evidence>
<dbReference type="PANTHER" id="PTHR13258:SF0">
    <property type="entry name" value="SYNDETIN"/>
    <property type="match status" value="1"/>
</dbReference>
<accession>A0A8S9RLZ8</accession>
<reference evidence="2" key="1">
    <citation type="submission" date="2019-12" db="EMBL/GenBank/DDBJ databases">
        <title>Genome sequencing and annotation of Brassica cretica.</title>
        <authorList>
            <person name="Studholme D.J."/>
            <person name="Sarris P."/>
        </authorList>
    </citation>
    <scope>NUCLEOTIDE SEQUENCE</scope>
    <source>
        <strain evidence="2">PFS-109/04</strain>
        <tissue evidence="2">Leaf</tissue>
    </source>
</reference>
<protein>
    <recommendedName>
        <fullName evidence="1">Syndetin C-terminal domain-containing protein</fullName>
    </recommendedName>
</protein>
<comment type="caution">
    <text evidence="2">The sequence shown here is derived from an EMBL/GenBank/DDBJ whole genome shotgun (WGS) entry which is preliminary data.</text>
</comment>
<evidence type="ECO:0000313" key="2">
    <source>
        <dbReference type="EMBL" id="KAF3573695.1"/>
    </source>
</evidence>
<dbReference type="GO" id="GO:0000149">
    <property type="term" value="F:SNARE binding"/>
    <property type="evidence" value="ECO:0007669"/>
    <property type="project" value="TreeGrafter"/>
</dbReference>
<organism evidence="2 3">
    <name type="scientific">Brassica cretica</name>
    <name type="common">Mustard</name>
    <dbReference type="NCBI Taxonomy" id="69181"/>
    <lineage>
        <taxon>Eukaryota</taxon>
        <taxon>Viridiplantae</taxon>
        <taxon>Streptophyta</taxon>
        <taxon>Embryophyta</taxon>
        <taxon>Tracheophyta</taxon>
        <taxon>Spermatophyta</taxon>
        <taxon>Magnoliopsida</taxon>
        <taxon>eudicotyledons</taxon>
        <taxon>Gunneridae</taxon>
        <taxon>Pentapetalae</taxon>
        <taxon>rosids</taxon>
        <taxon>malvids</taxon>
        <taxon>Brassicales</taxon>
        <taxon>Brassicaceae</taxon>
        <taxon>Brassiceae</taxon>
        <taxon>Brassica</taxon>
    </lineage>
</organism>